<protein>
    <submittedName>
        <fullName evidence="2">DUF192 domain-containing protein</fullName>
    </submittedName>
</protein>
<organism evidence="2 3">
    <name type="scientific">Spiribacter aquaticus</name>
    <dbReference type="NCBI Taxonomy" id="1935996"/>
    <lineage>
        <taxon>Bacteria</taxon>
        <taxon>Pseudomonadati</taxon>
        <taxon>Pseudomonadota</taxon>
        <taxon>Gammaproteobacteria</taxon>
        <taxon>Chromatiales</taxon>
        <taxon>Ectothiorhodospiraceae</taxon>
        <taxon>Spiribacter</taxon>
    </lineage>
</organism>
<dbReference type="AlphaFoldDB" id="A0A557RNN2"/>
<dbReference type="PANTHER" id="PTHR37953:SF1">
    <property type="entry name" value="UPF0127 PROTEIN MJ1496"/>
    <property type="match status" value="1"/>
</dbReference>
<sequence>MPLPLMPSCHKPARPAVTPPLPADQPKYNRGWCCDVRNGQAGQAHPPRRRRRESVSLPPMKRWIARIIAGLALAGAILLGDAWLFGGTAESGDAGTAPDPTALPPAWQSMTTGEVVITPPAADDAETTGSSPRRLAVRIADEPDERAQGMQHLPVTVVRDHPIWFAFTQPRRVGWHMQNVRRALDIAYINADGVVIDVERMTPGGTGYGIDAPIAAALELAAGAAERHGIRPGTRLTLTD</sequence>
<evidence type="ECO:0000313" key="3">
    <source>
        <dbReference type="Proteomes" id="UP000316688"/>
    </source>
</evidence>
<dbReference type="InterPro" id="IPR003795">
    <property type="entry name" value="DUF192"/>
</dbReference>
<dbReference type="PANTHER" id="PTHR37953">
    <property type="entry name" value="UPF0127 PROTEIN MJ1496"/>
    <property type="match status" value="1"/>
</dbReference>
<feature type="region of interest" description="Disordered" evidence="1">
    <location>
        <begin position="1"/>
        <end position="24"/>
    </location>
</feature>
<accession>A0A557RNN2</accession>
<dbReference type="EMBL" id="VMKP01000001">
    <property type="protein sequence ID" value="TVO66695.1"/>
    <property type="molecule type" value="Genomic_DNA"/>
</dbReference>
<dbReference type="Proteomes" id="UP000316688">
    <property type="component" value="Unassembled WGS sequence"/>
</dbReference>
<dbReference type="Pfam" id="PF02643">
    <property type="entry name" value="DUF192"/>
    <property type="match status" value="1"/>
</dbReference>
<evidence type="ECO:0000313" key="2">
    <source>
        <dbReference type="EMBL" id="TVO66695.1"/>
    </source>
</evidence>
<dbReference type="Gene3D" id="2.60.120.1140">
    <property type="entry name" value="Protein of unknown function DUF192"/>
    <property type="match status" value="1"/>
</dbReference>
<dbReference type="InterPro" id="IPR038695">
    <property type="entry name" value="Saro_0823-like_sf"/>
</dbReference>
<reference evidence="2 3" key="1">
    <citation type="submission" date="2019-07" db="EMBL/GenBank/DDBJ databases">
        <title>Reclasification of Spiribacter aquaticus.</title>
        <authorList>
            <person name="Leon M.J."/>
            <person name="Sanchez-Porro C."/>
            <person name="Ventosa A."/>
        </authorList>
    </citation>
    <scope>NUCLEOTIDE SEQUENCE [LARGE SCALE GENOMIC DNA]</scope>
    <source>
        <strain evidence="2 3">SP30</strain>
    </source>
</reference>
<evidence type="ECO:0000256" key="1">
    <source>
        <dbReference type="SAM" id="MobiDB-lite"/>
    </source>
</evidence>
<proteinExistence type="predicted"/>
<gene>
    <name evidence="2" type="ORF">FPL11_03145</name>
</gene>
<name>A0A557RNN2_9GAMM</name>
<keyword evidence="3" id="KW-1185">Reference proteome</keyword>
<comment type="caution">
    <text evidence="2">The sequence shown here is derived from an EMBL/GenBank/DDBJ whole genome shotgun (WGS) entry which is preliminary data.</text>
</comment>